<feature type="transmembrane region" description="Helical" evidence="1">
    <location>
        <begin position="83"/>
        <end position="102"/>
    </location>
</feature>
<evidence type="ECO:0000313" key="2">
    <source>
        <dbReference type="EMBL" id="RKH44519.1"/>
    </source>
</evidence>
<dbReference type="AlphaFoldDB" id="A0A3A8NLY0"/>
<sequence length="147" mass="15760">MKERVLAAVVASVFFIIACATPAMRVATVGYQGTPGHEKDMSGFELLLNGWMGAWSMNFGWYANPLFAIALLLLLVGADRKALWVGTFAALVGLSSLTWFVQPLPSGSTSLAKLVYPSMGFVCWMLSLSSVPLTALELSSRHKASAT</sequence>
<name>A0A3A8NLY0_9BACT</name>
<proteinExistence type="predicted"/>
<keyword evidence="1" id="KW-0812">Transmembrane</keyword>
<dbReference type="EMBL" id="RAWB01000601">
    <property type="protein sequence ID" value="RKH44519.1"/>
    <property type="molecule type" value="Genomic_DNA"/>
</dbReference>
<keyword evidence="1" id="KW-1133">Transmembrane helix</keyword>
<reference evidence="3" key="1">
    <citation type="submission" date="2018-09" db="EMBL/GenBank/DDBJ databases">
        <authorList>
            <person name="Livingstone P.G."/>
            <person name="Whitworth D.E."/>
        </authorList>
    </citation>
    <scope>NUCLEOTIDE SEQUENCE [LARGE SCALE GENOMIC DNA]</scope>
    <source>
        <strain evidence="3">CA051B</strain>
    </source>
</reference>
<gene>
    <name evidence="2" type="ORF">D7V93_36145</name>
</gene>
<feature type="transmembrane region" description="Helical" evidence="1">
    <location>
        <begin position="114"/>
        <end position="136"/>
    </location>
</feature>
<feature type="transmembrane region" description="Helical" evidence="1">
    <location>
        <begin position="59"/>
        <end position="76"/>
    </location>
</feature>
<keyword evidence="1" id="KW-0472">Membrane</keyword>
<protein>
    <submittedName>
        <fullName evidence="2">Uncharacterized protein</fullName>
    </submittedName>
</protein>
<accession>A0A3A8NLY0</accession>
<evidence type="ECO:0000256" key="1">
    <source>
        <dbReference type="SAM" id="Phobius"/>
    </source>
</evidence>
<organism evidence="2 3">
    <name type="scientific">Corallococcus llansteffanensis</name>
    <dbReference type="NCBI Taxonomy" id="2316731"/>
    <lineage>
        <taxon>Bacteria</taxon>
        <taxon>Pseudomonadati</taxon>
        <taxon>Myxococcota</taxon>
        <taxon>Myxococcia</taxon>
        <taxon>Myxococcales</taxon>
        <taxon>Cystobacterineae</taxon>
        <taxon>Myxococcaceae</taxon>
        <taxon>Corallococcus</taxon>
    </lineage>
</organism>
<keyword evidence="3" id="KW-1185">Reference proteome</keyword>
<dbReference type="PROSITE" id="PS51257">
    <property type="entry name" value="PROKAR_LIPOPROTEIN"/>
    <property type="match status" value="1"/>
</dbReference>
<comment type="caution">
    <text evidence="2">The sequence shown here is derived from an EMBL/GenBank/DDBJ whole genome shotgun (WGS) entry which is preliminary data.</text>
</comment>
<evidence type="ECO:0000313" key="3">
    <source>
        <dbReference type="Proteomes" id="UP000272888"/>
    </source>
</evidence>
<dbReference type="Proteomes" id="UP000272888">
    <property type="component" value="Unassembled WGS sequence"/>
</dbReference>